<evidence type="ECO:0000313" key="3">
    <source>
        <dbReference type="Proteomes" id="UP000290244"/>
    </source>
</evidence>
<reference evidence="2 3" key="1">
    <citation type="submission" date="2018-12" db="EMBL/GenBank/DDBJ databases">
        <title>Complete genome of Litorilituus sediminis.</title>
        <authorList>
            <person name="Liu A."/>
            <person name="Rong J."/>
        </authorList>
    </citation>
    <scope>NUCLEOTIDE SEQUENCE [LARGE SCALE GENOMIC DNA]</scope>
    <source>
        <strain evidence="2 3">JCM 17549</strain>
    </source>
</reference>
<dbReference type="OrthoDB" id="6399390at2"/>
<dbReference type="AlphaFoldDB" id="A0A4P6PCP6"/>
<keyword evidence="3" id="KW-1185">Reference proteome</keyword>
<evidence type="ECO:0000313" key="2">
    <source>
        <dbReference type="EMBL" id="QBG37542.1"/>
    </source>
</evidence>
<accession>A0A4P6PCP6</accession>
<protein>
    <submittedName>
        <fullName evidence="2">PEP-CTERM sorting domain-containing protein</fullName>
    </submittedName>
</protein>
<evidence type="ECO:0000256" key="1">
    <source>
        <dbReference type="SAM" id="SignalP"/>
    </source>
</evidence>
<dbReference type="RefSeq" id="WP_130604203.1">
    <property type="nucleotide sequence ID" value="NZ_CP034759.1"/>
</dbReference>
<dbReference type="EMBL" id="CP034759">
    <property type="protein sequence ID" value="QBG37542.1"/>
    <property type="molecule type" value="Genomic_DNA"/>
</dbReference>
<proteinExistence type="predicted"/>
<dbReference type="KEGG" id="lsd:EMK97_18275"/>
<feature type="signal peptide" evidence="1">
    <location>
        <begin position="1"/>
        <end position="24"/>
    </location>
</feature>
<sequence length="263" mass="27934">MKKYKLLPALTGALLTLTSLTSQAGIISGWGANTWTRTGDDCMNRCDLIEYDRDGGHLSTYSRAEENTYGETRALVDITGAGYLPTLKVYAKASTPDLYNTATAFASQGFDYLGSTSTTISLDINLHGSVTGNARLSSAVGVLIGDHWGYYAGFATGFGEAGLLSGMGNGGENYLSILSGTNVNKQGNISFNINPGESFYILSEMRASATNGIADSWNTLTMNFADASKLRAATAPKNGTIPEPSVLLLMLLGLGFVYRKQAR</sequence>
<organism evidence="2 3">
    <name type="scientific">Litorilituus sediminis</name>
    <dbReference type="NCBI Taxonomy" id="718192"/>
    <lineage>
        <taxon>Bacteria</taxon>
        <taxon>Pseudomonadati</taxon>
        <taxon>Pseudomonadota</taxon>
        <taxon>Gammaproteobacteria</taxon>
        <taxon>Alteromonadales</taxon>
        <taxon>Colwelliaceae</taxon>
        <taxon>Litorilituus</taxon>
    </lineage>
</organism>
<name>A0A4P6PCP6_9GAMM</name>
<dbReference type="Proteomes" id="UP000290244">
    <property type="component" value="Chromosome"/>
</dbReference>
<feature type="chain" id="PRO_5020537787" evidence="1">
    <location>
        <begin position="25"/>
        <end position="263"/>
    </location>
</feature>
<dbReference type="NCBIfam" id="TIGR02595">
    <property type="entry name" value="PEP_CTERM"/>
    <property type="match status" value="1"/>
</dbReference>
<keyword evidence="1" id="KW-0732">Signal</keyword>
<dbReference type="InterPro" id="IPR013424">
    <property type="entry name" value="Ice-binding_C"/>
</dbReference>
<gene>
    <name evidence="2" type="ORF">EMK97_18275</name>
</gene>